<comment type="caution">
    <text evidence="4">The sequence shown here is derived from an EMBL/GenBank/DDBJ whole genome shotgun (WGS) entry which is preliminary data.</text>
</comment>
<dbReference type="GO" id="GO:0030435">
    <property type="term" value="P:sporulation resulting in formation of a cellular spore"/>
    <property type="evidence" value="ECO:0007669"/>
    <property type="project" value="UniProtKB-KW"/>
</dbReference>
<dbReference type="InterPro" id="IPR012610">
    <property type="entry name" value="SASP_SspH"/>
</dbReference>
<comment type="similarity">
    <text evidence="2">Belongs to the SspH family.</text>
</comment>
<dbReference type="RefSeq" id="WP_133233734.1">
    <property type="nucleotide sequence ID" value="NZ_SMRT01000015.1"/>
</dbReference>
<name>A0A4R5KEN9_9BACL</name>
<dbReference type="OrthoDB" id="1683648at2"/>
<keyword evidence="5" id="KW-1185">Reference proteome</keyword>
<dbReference type="GO" id="GO:0042601">
    <property type="term" value="C:endospore-forming forespore"/>
    <property type="evidence" value="ECO:0007669"/>
    <property type="project" value="InterPro"/>
</dbReference>
<dbReference type="Proteomes" id="UP000295636">
    <property type="component" value="Unassembled WGS sequence"/>
</dbReference>
<sequence length="61" mass="6944">MKLSRAQAILQSNNKIDVELNGVPVWIDSIDTEQETANIHVEQRPADSRTVRVEELQEIQS</sequence>
<dbReference type="HAMAP" id="MF_00667">
    <property type="entry name" value="SspH"/>
    <property type="match status" value="1"/>
</dbReference>
<evidence type="ECO:0000313" key="4">
    <source>
        <dbReference type="EMBL" id="TDF93869.1"/>
    </source>
</evidence>
<reference evidence="4 5" key="1">
    <citation type="submission" date="2019-03" db="EMBL/GenBank/DDBJ databases">
        <title>This is whole genome sequence of Paenibacillus sp MS74 strain.</title>
        <authorList>
            <person name="Trinh H.N."/>
        </authorList>
    </citation>
    <scope>NUCLEOTIDE SEQUENCE [LARGE SCALE GENOMIC DNA]</scope>
    <source>
        <strain evidence="4 5">MS74</strain>
    </source>
</reference>
<evidence type="ECO:0000256" key="3">
    <source>
        <dbReference type="ARBA" id="ARBA00022969"/>
    </source>
</evidence>
<dbReference type="AlphaFoldDB" id="A0A4R5KEN9"/>
<comment type="subcellular location">
    <subcellularLocation>
        <location evidence="1">Spore core</location>
    </subcellularLocation>
</comment>
<dbReference type="NCBIfam" id="TIGR02861">
    <property type="entry name" value="SASP_H"/>
    <property type="match status" value="1"/>
</dbReference>
<gene>
    <name evidence="4" type="ORF">E1757_26170</name>
</gene>
<dbReference type="GO" id="GO:0030436">
    <property type="term" value="P:asexual sporulation"/>
    <property type="evidence" value="ECO:0007669"/>
    <property type="project" value="InterPro"/>
</dbReference>
<organism evidence="4 5">
    <name type="scientific">Paenibacillus piri</name>
    <dbReference type="NCBI Taxonomy" id="2547395"/>
    <lineage>
        <taxon>Bacteria</taxon>
        <taxon>Bacillati</taxon>
        <taxon>Bacillota</taxon>
        <taxon>Bacilli</taxon>
        <taxon>Bacillales</taxon>
        <taxon>Paenibacillaceae</taxon>
        <taxon>Paenibacillus</taxon>
    </lineage>
</organism>
<proteinExistence type="inferred from homology"/>
<evidence type="ECO:0000313" key="5">
    <source>
        <dbReference type="Proteomes" id="UP000295636"/>
    </source>
</evidence>
<evidence type="ECO:0000256" key="1">
    <source>
        <dbReference type="ARBA" id="ARBA00004288"/>
    </source>
</evidence>
<dbReference type="EMBL" id="SMRT01000015">
    <property type="protein sequence ID" value="TDF93869.1"/>
    <property type="molecule type" value="Genomic_DNA"/>
</dbReference>
<accession>A0A4R5KEN9</accession>
<keyword evidence="3" id="KW-0749">Sporulation</keyword>
<evidence type="ECO:0000256" key="2">
    <source>
        <dbReference type="ARBA" id="ARBA00006573"/>
    </source>
</evidence>
<protein>
    <submittedName>
        <fullName evidence="4">H-type small acid-soluble spore protein</fullName>
    </submittedName>
</protein>
<dbReference type="Pfam" id="PF08141">
    <property type="entry name" value="SspH"/>
    <property type="match status" value="1"/>
</dbReference>